<accession>A0A3S9XD65</accession>
<keyword evidence="8" id="KW-0249">Electron transport</keyword>
<organism evidence="15 16">
    <name type="scientific">Entomomonas moraniae</name>
    <dbReference type="NCBI Taxonomy" id="2213226"/>
    <lineage>
        <taxon>Bacteria</taxon>
        <taxon>Pseudomonadati</taxon>
        <taxon>Pseudomonadota</taxon>
        <taxon>Gammaproteobacteria</taxon>
        <taxon>Pseudomonadales</taxon>
        <taxon>Pseudomonadaceae</taxon>
        <taxon>Entomomonas</taxon>
    </lineage>
</organism>
<feature type="transmembrane region" description="Helical" evidence="13">
    <location>
        <begin position="89"/>
        <end position="109"/>
    </location>
</feature>
<feature type="domain" description="Cytochrome b561 bacterial/Ni-hydrogenase" evidence="14">
    <location>
        <begin position="7"/>
        <end position="178"/>
    </location>
</feature>
<dbReference type="RefSeq" id="WP_127162624.1">
    <property type="nucleotide sequence ID" value="NZ_CP029822.1"/>
</dbReference>
<dbReference type="InterPro" id="IPR011577">
    <property type="entry name" value="Cyt_b561_bac/Ni-Hgenase"/>
</dbReference>
<gene>
    <name evidence="15" type="ORF">DM558_05925</name>
</gene>
<comment type="subcellular location">
    <subcellularLocation>
        <location evidence="2">Cell membrane</location>
        <topology evidence="2">Multi-pass membrane protein</topology>
    </subcellularLocation>
</comment>
<evidence type="ECO:0000313" key="15">
    <source>
        <dbReference type="EMBL" id="AZS50340.1"/>
    </source>
</evidence>
<keyword evidence="16" id="KW-1185">Reference proteome</keyword>
<evidence type="ECO:0000256" key="12">
    <source>
        <dbReference type="ARBA" id="ARBA00037975"/>
    </source>
</evidence>
<dbReference type="GO" id="GO:0046872">
    <property type="term" value="F:metal ion binding"/>
    <property type="evidence" value="ECO:0007669"/>
    <property type="project" value="UniProtKB-KW"/>
</dbReference>
<feature type="transmembrane region" description="Helical" evidence="13">
    <location>
        <begin position="142"/>
        <end position="162"/>
    </location>
</feature>
<evidence type="ECO:0000256" key="3">
    <source>
        <dbReference type="ARBA" id="ARBA00022448"/>
    </source>
</evidence>
<evidence type="ECO:0000256" key="2">
    <source>
        <dbReference type="ARBA" id="ARBA00004651"/>
    </source>
</evidence>
<dbReference type="AlphaFoldDB" id="A0A3S9XD65"/>
<evidence type="ECO:0000256" key="5">
    <source>
        <dbReference type="ARBA" id="ARBA00022617"/>
    </source>
</evidence>
<evidence type="ECO:0000256" key="8">
    <source>
        <dbReference type="ARBA" id="ARBA00022982"/>
    </source>
</evidence>
<keyword evidence="3" id="KW-0813">Transport</keyword>
<name>A0A3S9XD65_9GAMM</name>
<evidence type="ECO:0000256" key="1">
    <source>
        <dbReference type="ARBA" id="ARBA00001970"/>
    </source>
</evidence>
<dbReference type="GO" id="GO:0009055">
    <property type="term" value="F:electron transfer activity"/>
    <property type="evidence" value="ECO:0007669"/>
    <property type="project" value="InterPro"/>
</dbReference>
<protein>
    <submittedName>
        <fullName evidence="15">Cytochrome b</fullName>
    </submittedName>
</protein>
<feature type="transmembrane region" description="Helical" evidence="13">
    <location>
        <begin position="13"/>
        <end position="35"/>
    </location>
</feature>
<evidence type="ECO:0000256" key="7">
    <source>
        <dbReference type="ARBA" id="ARBA00022723"/>
    </source>
</evidence>
<sequence length="183" mass="20555">MTNQQSYTATAKFIHWLMAFIWIFVWVIGMIAVYGREMFNPNHGLTSLHKAVASTLLVLIIIRILWRLTHTPPALPNTMSQHAKLMAKLGHIALYLFALLCLPISGWLMSSFAGRPVLLAGLLELPPLASPNPQYASIVKDIHVYLAWFCGLLVAGHILIALKHHFIDKDNILMSMAPNHKKK</sequence>
<dbReference type="Gene3D" id="1.20.950.20">
    <property type="entry name" value="Transmembrane di-heme cytochromes, Chain C"/>
    <property type="match status" value="1"/>
</dbReference>
<keyword evidence="10" id="KW-0408">Iron</keyword>
<keyword evidence="7" id="KW-0479">Metal-binding</keyword>
<dbReference type="PANTHER" id="PTHR30529">
    <property type="entry name" value="CYTOCHROME B561"/>
    <property type="match status" value="1"/>
</dbReference>
<dbReference type="KEGG" id="emo:DM558_05925"/>
<comment type="similarity">
    <text evidence="12">Belongs to the cytochrome b561 family.</text>
</comment>
<dbReference type="Proteomes" id="UP000273143">
    <property type="component" value="Chromosome"/>
</dbReference>
<evidence type="ECO:0000259" key="14">
    <source>
        <dbReference type="Pfam" id="PF01292"/>
    </source>
</evidence>
<feature type="transmembrane region" description="Helical" evidence="13">
    <location>
        <begin position="47"/>
        <end position="68"/>
    </location>
</feature>
<comment type="cofactor">
    <cofactor evidence="1">
        <name>heme b</name>
        <dbReference type="ChEBI" id="CHEBI:60344"/>
    </cofactor>
</comment>
<evidence type="ECO:0000313" key="16">
    <source>
        <dbReference type="Proteomes" id="UP000273143"/>
    </source>
</evidence>
<evidence type="ECO:0000256" key="13">
    <source>
        <dbReference type="SAM" id="Phobius"/>
    </source>
</evidence>
<reference evidence="16" key="1">
    <citation type="submission" date="2018-06" db="EMBL/GenBank/DDBJ databases">
        <title>Complete genome of Pseudomonas insecticola strain QZS01.</title>
        <authorList>
            <person name="Wang J."/>
            <person name="Su Q."/>
        </authorList>
    </citation>
    <scope>NUCLEOTIDE SEQUENCE [LARGE SCALE GENOMIC DNA]</scope>
    <source>
        <strain evidence="16">QZS01</strain>
    </source>
</reference>
<keyword evidence="6 13" id="KW-0812">Transmembrane</keyword>
<dbReference type="Pfam" id="PF01292">
    <property type="entry name" value="Ni_hydr_CYTB"/>
    <property type="match status" value="1"/>
</dbReference>
<dbReference type="EMBL" id="CP029822">
    <property type="protein sequence ID" value="AZS50340.1"/>
    <property type="molecule type" value="Genomic_DNA"/>
</dbReference>
<dbReference type="GO" id="GO:0022904">
    <property type="term" value="P:respiratory electron transport chain"/>
    <property type="evidence" value="ECO:0007669"/>
    <property type="project" value="InterPro"/>
</dbReference>
<evidence type="ECO:0000256" key="11">
    <source>
        <dbReference type="ARBA" id="ARBA00023136"/>
    </source>
</evidence>
<keyword evidence="4" id="KW-1003">Cell membrane</keyword>
<dbReference type="InterPro" id="IPR052168">
    <property type="entry name" value="Cytochrome_b561_oxidase"/>
</dbReference>
<evidence type="ECO:0000256" key="6">
    <source>
        <dbReference type="ARBA" id="ARBA00022692"/>
    </source>
</evidence>
<keyword evidence="9 13" id="KW-1133">Transmembrane helix</keyword>
<keyword evidence="5" id="KW-0349">Heme</keyword>
<evidence type="ECO:0000256" key="4">
    <source>
        <dbReference type="ARBA" id="ARBA00022475"/>
    </source>
</evidence>
<dbReference type="GO" id="GO:0020037">
    <property type="term" value="F:heme binding"/>
    <property type="evidence" value="ECO:0007669"/>
    <property type="project" value="TreeGrafter"/>
</dbReference>
<evidence type="ECO:0000256" key="10">
    <source>
        <dbReference type="ARBA" id="ARBA00023004"/>
    </source>
</evidence>
<keyword evidence="11 13" id="KW-0472">Membrane</keyword>
<dbReference type="InterPro" id="IPR016174">
    <property type="entry name" value="Di-haem_cyt_TM"/>
</dbReference>
<dbReference type="GO" id="GO:0005886">
    <property type="term" value="C:plasma membrane"/>
    <property type="evidence" value="ECO:0007669"/>
    <property type="project" value="UniProtKB-SubCell"/>
</dbReference>
<evidence type="ECO:0000256" key="9">
    <source>
        <dbReference type="ARBA" id="ARBA00022989"/>
    </source>
</evidence>
<proteinExistence type="inferred from homology"/>
<dbReference type="PANTHER" id="PTHR30529:SF1">
    <property type="entry name" value="CYTOCHROME B561 HOMOLOG 2"/>
    <property type="match status" value="1"/>
</dbReference>
<dbReference type="SUPFAM" id="SSF81342">
    <property type="entry name" value="Transmembrane di-heme cytochromes"/>
    <property type="match status" value="1"/>
</dbReference>